<dbReference type="OrthoDB" id="2414517at2759"/>
<gene>
    <name evidence="1" type="ORF">C2G38_2266465</name>
</gene>
<name>A0A397UM90_9GLOM</name>
<protein>
    <submittedName>
        <fullName evidence="1">Uncharacterized protein</fullName>
    </submittedName>
</protein>
<sequence length="120" mass="13078">MQKCIRKLTKVLKSQHKAIPIGNKASRSQYVCSYLVATSNFFKNQFSICPEKAISGPNGHGPLDYALVASTSSKVIGAVEVKATYYLQGIAQNTVQCETLLANGRETVLGIITDSEKCFF</sequence>
<evidence type="ECO:0000313" key="1">
    <source>
        <dbReference type="EMBL" id="RIB09899.1"/>
    </source>
</evidence>
<reference evidence="1 2" key="1">
    <citation type="submission" date="2018-06" db="EMBL/GenBank/DDBJ databases">
        <title>Comparative genomics reveals the genomic features of Rhizophagus irregularis, R. cerebriforme, R. diaphanum and Gigaspora rosea, and their symbiotic lifestyle signature.</title>
        <authorList>
            <person name="Morin E."/>
            <person name="San Clemente H."/>
            <person name="Chen E.C.H."/>
            <person name="De La Providencia I."/>
            <person name="Hainaut M."/>
            <person name="Kuo A."/>
            <person name="Kohler A."/>
            <person name="Murat C."/>
            <person name="Tang N."/>
            <person name="Roy S."/>
            <person name="Loubradou J."/>
            <person name="Henrissat B."/>
            <person name="Grigoriev I.V."/>
            <person name="Corradi N."/>
            <person name="Roux C."/>
            <person name="Martin F.M."/>
        </authorList>
    </citation>
    <scope>NUCLEOTIDE SEQUENCE [LARGE SCALE GENOMIC DNA]</scope>
    <source>
        <strain evidence="1 2">DAOM 194757</strain>
    </source>
</reference>
<organism evidence="1 2">
    <name type="scientific">Gigaspora rosea</name>
    <dbReference type="NCBI Taxonomy" id="44941"/>
    <lineage>
        <taxon>Eukaryota</taxon>
        <taxon>Fungi</taxon>
        <taxon>Fungi incertae sedis</taxon>
        <taxon>Mucoromycota</taxon>
        <taxon>Glomeromycotina</taxon>
        <taxon>Glomeromycetes</taxon>
        <taxon>Diversisporales</taxon>
        <taxon>Gigasporaceae</taxon>
        <taxon>Gigaspora</taxon>
    </lineage>
</organism>
<dbReference type="AlphaFoldDB" id="A0A397UM90"/>
<keyword evidence="2" id="KW-1185">Reference proteome</keyword>
<dbReference type="EMBL" id="QKWP01001314">
    <property type="protein sequence ID" value="RIB09899.1"/>
    <property type="molecule type" value="Genomic_DNA"/>
</dbReference>
<evidence type="ECO:0000313" key="2">
    <source>
        <dbReference type="Proteomes" id="UP000266673"/>
    </source>
</evidence>
<dbReference type="Proteomes" id="UP000266673">
    <property type="component" value="Unassembled WGS sequence"/>
</dbReference>
<comment type="caution">
    <text evidence="1">The sequence shown here is derived from an EMBL/GenBank/DDBJ whole genome shotgun (WGS) entry which is preliminary data.</text>
</comment>
<proteinExistence type="predicted"/>
<accession>A0A397UM90</accession>